<evidence type="ECO:0000313" key="1">
    <source>
        <dbReference type="EMBL" id="QSX79459.1"/>
    </source>
</evidence>
<evidence type="ECO:0000313" key="2">
    <source>
        <dbReference type="Proteomes" id="UP000639274"/>
    </source>
</evidence>
<dbReference type="KEGG" id="lsf:I8J32_006245"/>
<accession>A0A975ASY5</accession>
<keyword evidence="2" id="KW-1185">Reference proteome</keyword>
<dbReference type="AlphaFoldDB" id="A0A975ASY5"/>
<organism evidence="1 2">
    <name type="scientific">Agrilutibacter solisilvae</name>
    <dbReference type="NCBI Taxonomy" id="2763317"/>
    <lineage>
        <taxon>Bacteria</taxon>
        <taxon>Pseudomonadati</taxon>
        <taxon>Pseudomonadota</taxon>
        <taxon>Gammaproteobacteria</taxon>
        <taxon>Lysobacterales</taxon>
        <taxon>Lysobacteraceae</taxon>
        <taxon>Agrilutibacter</taxon>
    </lineage>
</organism>
<dbReference type="Proteomes" id="UP000639274">
    <property type="component" value="Chromosome"/>
</dbReference>
<protein>
    <submittedName>
        <fullName evidence="1">Uncharacterized protein</fullName>
    </submittedName>
</protein>
<reference evidence="1 2" key="1">
    <citation type="submission" date="2021-03" db="EMBL/GenBank/DDBJ databases">
        <title>Lysobacter sp. nov. isolated from soil of gangwondo yeongwol, south Korea.</title>
        <authorList>
            <person name="Kim K.R."/>
            <person name="Kim K.H."/>
            <person name="Jeon C.O."/>
        </authorList>
    </citation>
    <scope>NUCLEOTIDE SEQUENCE [LARGE SCALE GENOMIC DNA]</scope>
    <source>
        <strain evidence="1 2">R19</strain>
    </source>
</reference>
<dbReference type="EMBL" id="CP071518">
    <property type="protein sequence ID" value="QSX79459.1"/>
    <property type="molecule type" value="Genomic_DNA"/>
</dbReference>
<proteinExistence type="predicted"/>
<name>A0A975ASY5_9GAMM</name>
<sequence length="66" mass="7389">MTLSNADLMLMTYLDAVERGQGLPDGCDWRALLAEELLWGDKAHWALTRQGRLRLTDLRSVASESA</sequence>
<gene>
    <name evidence="1" type="ORF">I8J32_006245</name>
</gene>
<dbReference type="RefSeq" id="WP_207526827.1">
    <property type="nucleotide sequence ID" value="NZ_CP071518.1"/>
</dbReference>